<proteinExistence type="predicted"/>
<dbReference type="Proteomes" id="UP001140087">
    <property type="component" value="Unassembled WGS sequence"/>
</dbReference>
<gene>
    <name evidence="1" type="ORF">H4R21_005252</name>
</gene>
<evidence type="ECO:0000313" key="2">
    <source>
        <dbReference type="Proteomes" id="UP001140087"/>
    </source>
</evidence>
<sequence length="227" mass="24288">MSSSRASFHHGYGGASTSEQQYPLPPPGAHQQPHGYEHYSHPTIMRSPAHSQCGTPGVGLAGHPAAAGHQMPGTAHSLYSAAAEAMGHHSRAGQGHHYEKTPAHSVYSQGTGYTGLSRETLSEYASHPHEQSASYGEVHPRERGIKNYFMKTKVDEFGTPHEAVSKSKFAVALAISGAAAFAAKKGFDRYRANRMPPPMMGDMHPGSPCMSGSMAGSHYDYQPYGAR</sequence>
<accession>A0ACC1KU28</accession>
<keyword evidence="2" id="KW-1185">Reference proteome</keyword>
<protein>
    <submittedName>
        <fullName evidence="1">Uncharacterized protein</fullName>
    </submittedName>
</protein>
<name>A0ACC1KU28_9FUNG</name>
<dbReference type="EMBL" id="JANBUN010002276">
    <property type="protein sequence ID" value="KAJ2795099.1"/>
    <property type="molecule type" value="Genomic_DNA"/>
</dbReference>
<evidence type="ECO:0000313" key="1">
    <source>
        <dbReference type="EMBL" id="KAJ2795099.1"/>
    </source>
</evidence>
<comment type="caution">
    <text evidence="1">The sequence shown here is derived from an EMBL/GenBank/DDBJ whole genome shotgun (WGS) entry which is preliminary data.</text>
</comment>
<reference evidence="1" key="1">
    <citation type="submission" date="2022-07" db="EMBL/GenBank/DDBJ databases">
        <title>Phylogenomic reconstructions and comparative analyses of Kickxellomycotina fungi.</title>
        <authorList>
            <person name="Reynolds N.K."/>
            <person name="Stajich J.E."/>
            <person name="Barry K."/>
            <person name="Grigoriev I.V."/>
            <person name="Crous P."/>
            <person name="Smith M.E."/>
        </authorList>
    </citation>
    <scope>NUCLEOTIDE SEQUENCE</scope>
    <source>
        <strain evidence="1">BCRC 34780</strain>
    </source>
</reference>
<organism evidence="1 2">
    <name type="scientific">Coemansia helicoidea</name>
    <dbReference type="NCBI Taxonomy" id="1286919"/>
    <lineage>
        <taxon>Eukaryota</taxon>
        <taxon>Fungi</taxon>
        <taxon>Fungi incertae sedis</taxon>
        <taxon>Zoopagomycota</taxon>
        <taxon>Kickxellomycotina</taxon>
        <taxon>Kickxellomycetes</taxon>
        <taxon>Kickxellales</taxon>
        <taxon>Kickxellaceae</taxon>
        <taxon>Coemansia</taxon>
    </lineage>
</organism>